<dbReference type="Pfam" id="PF00581">
    <property type="entry name" value="Rhodanese"/>
    <property type="match status" value="1"/>
</dbReference>
<evidence type="ECO:0000313" key="3">
    <source>
        <dbReference type="EMBL" id="PPK56065.1"/>
    </source>
</evidence>
<dbReference type="SUPFAM" id="SSF52821">
    <property type="entry name" value="Rhodanese/Cell cycle control phosphatase"/>
    <property type="match status" value="1"/>
</dbReference>
<name>A0A2S6G9S4_9GAMM</name>
<dbReference type="Gene3D" id="3.40.250.10">
    <property type="entry name" value="Rhodanese-like domain"/>
    <property type="match status" value="1"/>
</dbReference>
<dbReference type="InterPro" id="IPR001307">
    <property type="entry name" value="Thiosulphate_STrfase_CS"/>
</dbReference>
<dbReference type="PROSITE" id="PS50206">
    <property type="entry name" value="RHODANESE_3"/>
    <property type="match status" value="1"/>
</dbReference>
<dbReference type="Proteomes" id="UP000239648">
    <property type="component" value="Unassembled WGS sequence"/>
</dbReference>
<proteinExistence type="predicted"/>
<dbReference type="RefSeq" id="WP_104414835.1">
    <property type="nucleotide sequence ID" value="NZ_PTIT01000002.1"/>
</dbReference>
<protein>
    <submittedName>
        <fullName evidence="3">Rhodanese-related sulfurtransferase</fullName>
    </submittedName>
</protein>
<evidence type="ECO:0000313" key="4">
    <source>
        <dbReference type="Proteomes" id="UP000239446"/>
    </source>
</evidence>
<dbReference type="OrthoDB" id="9791096at2"/>
<comment type="caution">
    <text evidence="3">The sequence shown here is derived from an EMBL/GenBank/DDBJ whole genome shotgun (WGS) entry which is preliminary data.</text>
</comment>
<dbReference type="GO" id="GO:0004792">
    <property type="term" value="F:thiosulfate-cyanide sulfurtransferase activity"/>
    <property type="evidence" value="ECO:0007669"/>
    <property type="project" value="InterPro"/>
</dbReference>
<accession>A0A2S6G9S4</accession>
<dbReference type="AlphaFoldDB" id="A0A2S6G9S4"/>
<dbReference type="InterPro" id="IPR001763">
    <property type="entry name" value="Rhodanese-like_dom"/>
</dbReference>
<dbReference type="Proteomes" id="UP000239446">
    <property type="component" value="Unassembled WGS sequence"/>
</dbReference>
<keyword evidence="3" id="KW-0808">Transferase</keyword>
<reference evidence="3 4" key="2">
    <citation type="submission" date="2018-02" db="EMBL/GenBank/DDBJ databases">
        <title>Subsurface microbial communities from deep shales in Ohio and West Virginia, USA.</title>
        <authorList>
            <person name="Wrighton K."/>
        </authorList>
    </citation>
    <scope>NUCLEOTIDE SEQUENCE [LARGE SCALE GENOMIC DNA]</scope>
    <source>
        <strain evidence="3 4">UTICA-S1B9</strain>
    </source>
</reference>
<dbReference type="PANTHER" id="PTHR44086">
    <property type="entry name" value="THIOSULFATE SULFURTRANSFERASE RDL2, MITOCHONDRIAL-RELATED"/>
    <property type="match status" value="1"/>
</dbReference>
<evidence type="ECO:0000313" key="2">
    <source>
        <dbReference type="EMBL" id="PPK53228.1"/>
    </source>
</evidence>
<reference evidence="2 5" key="1">
    <citation type="submission" date="2018-02" db="EMBL/GenBank/DDBJ databases">
        <title>Deep subsurface shale carbon reservoir microbial communities from Ohio and West Virginia, USA.</title>
        <authorList>
            <person name="Wrighton K."/>
        </authorList>
    </citation>
    <scope>NUCLEOTIDE SEQUENCE [LARGE SCALE GENOMIC DNA]</scope>
    <source>
        <strain evidence="2 5">UTICA-S1B6</strain>
    </source>
</reference>
<feature type="domain" description="Rhodanese" evidence="1">
    <location>
        <begin position="27"/>
        <end position="119"/>
    </location>
</feature>
<evidence type="ECO:0000259" key="1">
    <source>
        <dbReference type="PROSITE" id="PS50206"/>
    </source>
</evidence>
<organism evidence="3 4">
    <name type="scientific">Marinobacter persicus</name>
    <dbReference type="NCBI Taxonomy" id="930118"/>
    <lineage>
        <taxon>Bacteria</taxon>
        <taxon>Pseudomonadati</taxon>
        <taxon>Pseudomonadota</taxon>
        <taxon>Gammaproteobacteria</taxon>
        <taxon>Pseudomonadales</taxon>
        <taxon>Marinobacteraceae</taxon>
        <taxon>Marinobacter</taxon>
    </lineage>
</organism>
<dbReference type="PROSITE" id="PS00380">
    <property type="entry name" value="RHODANESE_1"/>
    <property type="match status" value="1"/>
</dbReference>
<sequence length="126" mass="14033">MKTAHDFVEDAKQQIEEISPEQAEGAIKQADLLLDVRDGDEYRAGHIPGAVNISRGMLEFKFSNDPSLENRDMKIVLYCKTSGRAALSAKVLKEMGYRNVQSIAGGFDGWQAEGRETTKPELPEFE</sequence>
<gene>
    <name evidence="3" type="ORF">B0H24_100228</name>
    <name evidence="2" type="ORF">BY455_10228</name>
</gene>
<dbReference type="PANTHER" id="PTHR44086:SF10">
    <property type="entry name" value="THIOSULFATE SULFURTRANSFERASE_RHODANESE-LIKE DOMAIN-CONTAINING PROTEIN 3"/>
    <property type="match status" value="1"/>
</dbReference>
<keyword evidence="5" id="KW-1185">Reference proteome</keyword>
<evidence type="ECO:0000313" key="5">
    <source>
        <dbReference type="Proteomes" id="UP000239648"/>
    </source>
</evidence>
<dbReference type="EMBL" id="PTIU01000002">
    <property type="protein sequence ID" value="PPK56065.1"/>
    <property type="molecule type" value="Genomic_DNA"/>
</dbReference>
<dbReference type="SMART" id="SM00450">
    <property type="entry name" value="RHOD"/>
    <property type="match status" value="1"/>
</dbReference>
<dbReference type="EMBL" id="PTIT01000002">
    <property type="protein sequence ID" value="PPK53228.1"/>
    <property type="molecule type" value="Genomic_DNA"/>
</dbReference>
<dbReference type="InterPro" id="IPR036873">
    <property type="entry name" value="Rhodanese-like_dom_sf"/>
</dbReference>